<reference evidence="15" key="1">
    <citation type="submission" date="2022-08" db="EMBL/GenBank/DDBJ databases">
        <title>Catabolic pathway analysis in culturable SAR92 clade bacteria reveals their overlooked roles in DMSP degradation in coastal seas.</title>
        <authorList>
            <person name="He X."/>
            <person name="Zhang X."/>
            <person name="Zhang Y."/>
        </authorList>
    </citation>
    <scope>NUCLEOTIDE SEQUENCE</scope>
    <source>
        <strain evidence="15">H455</strain>
    </source>
</reference>
<dbReference type="InterPro" id="IPR040442">
    <property type="entry name" value="Pyrv_kinase-like_dom_sf"/>
</dbReference>
<accession>A0ABY5TUQ8</accession>
<dbReference type="Gene3D" id="1.10.274.10">
    <property type="entry name" value="PtsI, HPr-binding domain"/>
    <property type="match status" value="1"/>
</dbReference>
<evidence type="ECO:0000256" key="13">
    <source>
        <dbReference type="ARBA" id="ARBA00022842"/>
    </source>
</evidence>
<dbReference type="InterPro" id="IPR015813">
    <property type="entry name" value="Pyrv/PenolPyrv_kinase-like_dom"/>
</dbReference>
<dbReference type="GO" id="GO:0008965">
    <property type="term" value="F:phosphoenolpyruvate-protein phosphotransferase activity"/>
    <property type="evidence" value="ECO:0007669"/>
    <property type="project" value="UniProtKB-EC"/>
</dbReference>
<dbReference type="Gene3D" id="3.50.30.10">
    <property type="entry name" value="Phosphohistidine domain"/>
    <property type="match status" value="1"/>
</dbReference>
<gene>
    <name evidence="15" type="primary">ptsP</name>
    <name evidence="15" type="ORF">NYF23_04600</name>
</gene>
<dbReference type="EC" id="2.7.3.9" evidence="5"/>
<feature type="domain" description="GAF" evidence="14">
    <location>
        <begin position="21"/>
        <end position="164"/>
    </location>
</feature>
<keyword evidence="8" id="KW-0762">Sugar transport</keyword>
<dbReference type="InterPro" id="IPR006318">
    <property type="entry name" value="PTS_EI-like"/>
</dbReference>
<evidence type="ECO:0000256" key="6">
    <source>
        <dbReference type="ARBA" id="ARBA00022448"/>
    </source>
</evidence>
<keyword evidence="12" id="KW-0418">Kinase</keyword>
<dbReference type="InterPro" id="IPR036618">
    <property type="entry name" value="PtsI_HPr-bd_sf"/>
</dbReference>
<comment type="similarity">
    <text evidence="4">Belongs to the PEP-utilizing enzyme family.</text>
</comment>
<comment type="subcellular location">
    <subcellularLocation>
        <location evidence="3">Cytoplasm</location>
    </subcellularLocation>
</comment>
<dbReference type="InterPro" id="IPR000121">
    <property type="entry name" value="PEP_util_C"/>
</dbReference>
<evidence type="ECO:0000259" key="14">
    <source>
        <dbReference type="SMART" id="SM00065"/>
    </source>
</evidence>
<evidence type="ECO:0000256" key="4">
    <source>
        <dbReference type="ARBA" id="ARBA00007837"/>
    </source>
</evidence>
<dbReference type="SUPFAM" id="SSF47831">
    <property type="entry name" value="Enzyme I of the PEP:sugar phosphotransferase system HPr-binding (sub)domain"/>
    <property type="match status" value="1"/>
</dbReference>
<evidence type="ECO:0000256" key="7">
    <source>
        <dbReference type="ARBA" id="ARBA00022490"/>
    </source>
</evidence>
<keyword evidence="10" id="KW-0598">Phosphotransferase system</keyword>
<dbReference type="InterPro" id="IPR036637">
    <property type="entry name" value="Phosphohistidine_dom_sf"/>
</dbReference>
<dbReference type="Gene3D" id="3.30.450.40">
    <property type="match status" value="1"/>
</dbReference>
<evidence type="ECO:0000256" key="2">
    <source>
        <dbReference type="ARBA" id="ARBA00001946"/>
    </source>
</evidence>
<evidence type="ECO:0000256" key="11">
    <source>
        <dbReference type="ARBA" id="ARBA00022723"/>
    </source>
</evidence>
<dbReference type="InterPro" id="IPR029016">
    <property type="entry name" value="GAF-like_dom_sf"/>
</dbReference>
<evidence type="ECO:0000256" key="8">
    <source>
        <dbReference type="ARBA" id="ARBA00022597"/>
    </source>
</evidence>
<comment type="cofactor">
    <cofactor evidence="2">
        <name>Mg(2+)</name>
        <dbReference type="ChEBI" id="CHEBI:18420"/>
    </cofactor>
</comment>
<organism evidence="15 16">
    <name type="scientific">SAR92 clade bacterium H455</name>
    <dbReference type="NCBI Taxonomy" id="2974818"/>
    <lineage>
        <taxon>Bacteria</taxon>
        <taxon>Pseudomonadati</taxon>
        <taxon>Pseudomonadota</taxon>
        <taxon>Gammaproteobacteria</taxon>
        <taxon>Cellvibrionales</taxon>
        <taxon>Porticoccaceae</taxon>
        <taxon>SAR92 clade</taxon>
    </lineage>
</organism>
<keyword evidence="13" id="KW-0460">Magnesium</keyword>
<dbReference type="InterPro" id="IPR008731">
    <property type="entry name" value="PTS_EIN"/>
</dbReference>
<keyword evidence="6" id="KW-0813">Transport</keyword>
<sequence length="747" mass="80988">MTNISMLEFNRIIQGAALAESAEQQVQLIVDAISEVIATDVCSLYRQNANKDMALIASHGLAQGHPFIIPANQGLVGRVAQSRHSINLINPDELADYYYVAGSNEEQFHSFCGVPLVQRGDVIGVLVVQSRRPQALAPEQEAFLTTLATHLALLLASLPAQLCQPSRPLLNDYRNGISGAPGIAIGRARVRRAAGLANAAESTAEHIEQELDAWRALKSRVMAELKQERHIVEQTLGDNLAAVVDAYQMLLDDPGFGAHITDAIKTGKVLPWALKLAVSYFSELFKAMQDPYLRARHEDIEQLGDKLYLAWRGHGPEVMAPEDGSPIILVGDQLSVSDIVSLPIDLMVGIVCSAGAALSHISIFANALGIPAVMGVGELSLSMGQPLIVDGDNGQVIIAPSDALITEYQSSIKSQQDVARRFAVNRDLAAVTTDGAKVTLMANSGLQADLLPGLKNGAEGIGLYRSEIPFMVRQSLPSEADQVAVYREVIESYKNKPVYIRTLDIGADKPLPYLPIVEEDNPALGWRGIRFTLDNLQLLITQFRAVMVAAAGRDDVHLLLPMVGSTGELNHAIELLDESLKQLLAEGKNVCRPRLGVMVEVPSSISLLPLWRNKLDFISIGSNDLSQYLLAIDRNNPLVGRLYDPLHPAIIHEILRIVRCAQDCQLPVSLCGEMASDPIAVLLLIGMGIRQLSMSSSKLPLIKWLLRATSVSDAEAFLTQALTMDNAQDIRAAAETLITKSAIYLDG</sequence>
<dbReference type="InterPro" id="IPR008279">
    <property type="entry name" value="PEP-util_enz_mobile_dom"/>
</dbReference>
<dbReference type="Pfam" id="PF05524">
    <property type="entry name" value="PEP-utilisers_N"/>
    <property type="match status" value="1"/>
</dbReference>
<keyword evidence="16" id="KW-1185">Reference proteome</keyword>
<evidence type="ECO:0000256" key="3">
    <source>
        <dbReference type="ARBA" id="ARBA00004496"/>
    </source>
</evidence>
<protein>
    <recommendedName>
        <fullName evidence="5">phosphoenolpyruvate--protein phosphotransferase</fullName>
        <ecNumber evidence="5">2.7.3.9</ecNumber>
    </recommendedName>
</protein>
<dbReference type="NCBIfam" id="NF008283">
    <property type="entry name" value="PRK11061.1"/>
    <property type="match status" value="1"/>
</dbReference>
<keyword evidence="7" id="KW-0963">Cytoplasm</keyword>
<dbReference type="PANTHER" id="PTHR46244:SF1">
    <property type="entry name" value="PHOSPHOENOLPYRUVATE-DEPENDENT PHOSPHOTRANSFERASE SYSTEM"/>
    <property type="match status" value="1"/>
</dbReference>
<keyword evidence="11" id="KW-0479">Metal-binding</keyword>
<dbReference type="Pfam" id="PF01590">
    <property type="entry name" value="GAF"/>
    <property type="match status" value="1"/>
</dbReference>
<dbReference type="SUPFAM" id="SSF55781">
    <property type="entry name" value="GAF domain-like"/>
    <property type="match status" value="1"/>
</dbReference>
<evidence type="ECO:0000256" key="10">
    <source>
        <dbReference type="ARBA" id="ARBA00022683"/>
    </source>
</evidence>
<dbReference type="NCBIfam" id="TIGR01417">
    <property type="entry name" value="PTS_I_fam"/>
    <property type="match status" value="1"/>
</dbReference>
<dbReference type="InterPro" id="IPR050499">
    <property type="entry name" value="PEP-utilizing_PTS_enzyme"/>
</dbReference>
<dbReference type="Proteomes" id="UP001059934">
    <property type="component" value="Chromosome"/>
</dbReference>
<evidence type="ECO:0000256" key="1">
    <source>
        <dbReference type="ARBA" id="ARBA00000683"/>
    </source>
</evidence>
<dbReference type="InterPro" id="IPR023151">
    <property type="entry name" value="PEP_util_CS"/>
</dbReference>
<dbReference type="PANTHER" id="PTHR46244">
    <property type="entry name" value="PHOSPHOENOLPYRUVATE-PROTEIN PHOSPHOTRANSFERASE"/>
    <property type="match status" value="1"/>
</dbReference>
<dbReference type="Pfam" id="PF00391">
    <property type="entry name" value="PEP-utilizers"/>
    <property type="match status" value="1"/>
</dbReference>
<dbReference type="PROSITE" id="PS00742">
    <property type="entry name" value="PEP_ENZYMES_2"/>
    <property type="match status" value="1"/>
</dbReference>
<proteinExistence type="inferred from homology"/>
<evidence type="ECO:0000313" key="16">
    <source>
        <dbReference type="Proteomes" id="UP001059934"/>
    </source>
</evidence>
<dbReference type="SMART" id="SM00065">
    <property type="entry name" value="GAF"/>
    <property type="match status" value="1"/>
</dbReference>
<name>A0ABY5TUQ8_9GAMM</name>
<dbReference type="InterPro" id="IPR003018">
    <property type="entry name" value="GAF"/>
</dbReference>
<evidence type="ECO:0000256" key="12">
    <source>
        <dbReference type="ARBA" id="ARBA00022777"/>
    </source>
</evidence>
<evidence type="ECO:0000313" key="15">
    <source>
        <dbReference type="EMBL" id="UVW35894.1"/>
    </source>
</evidence>
<keyword evidence="9 15" id="KW-0808">Transferase</keyword>
<evidence type="ECO:0000256" key="5">
    <source>
        <dbReference type="ARBA" id="ARBA00012232"/>
    </source>
</evidence>
<dbReference type="SUPFAM" id="SSF51621">
    <property type="entry name" value="Phosphoenolpyruvate/pyruvate domain"/>
    <property type="match status" value="1"/>
</dbReference>
<dbReference type="SUPFAM" id="SSF52009">
    <property type="entry name" value="Phosphohistidine domain"/>
    <property type="match status" value="1"/>
</dbReference>
<dbReference type="Pfam" id="PF02896">
    <property type="entry name" value="PEP-utilizers_C"/>
    <property type="match status" value="1"/>
</dbReference>
<dbReference type="Gene3D" id="3.20.20.60">
    <property type="entry name" value="Phosphoenolpyruvate-binding domains"/>
    <property type="match status" value="1"/>
</dbReference>
<dbReference type="PRINTS" id="PR01736">
    <property type="entry name" value="PHPHTRNFRASE"/>
</dbReference>
<comment type="catalytic activity">
    <reaction evidence="1">
        <text>L-histidyl-[protein] + phosphoenolpyruvate = N(pros)-phospho-L-histidyl-[protein] + pyruvate</text>
        <dbReference type="Rhea" id="RHEA:23880"/>
        <dbReference type="Rhea" id="RHEA-COMP:9745"/>
        <dbReference type="Rhea" id="RHEA-COMP:9746"/>
        <dbReference type="ChEBI" id="CHEBI:15361"/>
        <dbReference type="ChEBI" id="CHEBI:29979"/>
        <dbReference type="ChEBI" id="CHEBI:58702"/>
        <dbReference type="ChEBI" id="CHEBI:64837"/>
        <dbReference type="EC" id="2.7.3.9"/>
    </reaction>
</comment>
<dbReference type="EMBL" id="CP103416">
    <property type="protein sequence ID" value="UVW35894.1"/>
    <property type="molecule type" value="Genomic_DNA"/>
</dbReference>
<evidence type="ECO:0000256" key="9">
    <source>
        <dbReference type="ARBA" id="ARBA00022679"/>
    </source>
</evidence>